<evidence type="ECO:0000313" key="2">
    <source>
        <dbReference type="Proteomes" id="UP000031327"/>
    </source>
</evidence>
<organism evidence="1 2">
    <name type="scientific">Pseudoalteromonas luteoviolacea</name>
    <dbReference type="NCBI Taxonomy" id="43657"/>
    <lineage>
        <taxon>Bacteria</taxon>
        <taxon>Pseudomonadati</taxon>
        <taxon>Pseudomonadota</taxon>
        <taxon>Gammaproteobacteria</taxon>
        <taxon>Alteromonadales</taxon>
        <taxon>Pseudoalteromonadaceae</taxon>
        <taxon>Pseudoalteromonas</taxon>
    </lineage>
</organism>
<name>A0A0C1Q722_9GAMM</name>
<dbReference type="AlphaFoldDB" id="A0A0C1Q722"/>
<proteinExistence type="predicted"/>
<evidence type="ECO:0008006" key="3">
    <source>
        <dbReference type="Google" id="ProtNLM"/>
    </source>
</evidence>
<sequence length="196" mass="21784">MTLFLLLSDANANDSNIYLIGKFNYQSKRIVTSNVDGIVNKINIKSGQKISDDLPIAEVTPFDPNIKKQLIFAGSGDYVVSEVMSREGVKVDKYQPILSLARRADLNVRAISYYPNNQYVNIGKKVTVILDPDGYAIPLNGEVDAIHNRHSELGGVSKSEVEIKLDTQTCFVDETCNRLFRFGSLVKVQLNKSKAL</sequence>
<protein>
    <recommendedName>
        <fullName evidence="3">HlyD family efflux transporter periplasmic adaptor subunit</fullName>
    </recommendedName>
</protein>
<reference evidence="1 2" key="1">
    <citation type="submission" date="2014-12" db="EMBL/GenBank/DDBJ databases">
        <title>Draft Genome Sequence of Pseudoalteromonas luteoviolacea HI1.</title>
        <authorList>
            <person name="Asahina A.Y."/>
            <person name="Hadfield M.G."/>
        </authorList>
    </citation>
    <scope>NUCLEOTIDE SEQUENCE [LARGE SCALE GENOMIC DNA]</scope>
    <source>
        <strain evidence="1 2">HI1</strain>
    </source>
</reference>
<accession>A0A0C1Q722</accession>
<comment type="caution">
    <text evidence="1">The sequence shown here is derived from an EMBL/GenBank/DDBJ whole genome shotgun (WGS) entry which is preliminary data.</text>
</comment>
<dbReference type="EMBL" id="JWIC01000009">
    <property type="protein sequence ID" value="KID55345.1"/>
    <property type="molecule type" value="Genomic_DNA"/>
</dbReference>
<evidence type="ECO:0000313" key="1">
    <source>
        <dbReference type="EMBL" id="KID55345.1"/>
    </source>
</evidence>
<gene>
    <name evidence="1" type="ORF">JF50_21035</name>
</gene>
<dbReference type="Proteomes" id="UP000031327">
    <property type="component" value="Unassembled WGS sequence"/>
</dbReference>